<feature type="region of interest" description="Disordered" evidence="1">
    <location>
        <begin position="307"/>
        <end position="414"/>
    </location>
</feature>
<accession>A0A2A9PM67</accession>
<dbReference type="PANTHER" id="PTHR42081:SF2">
    <property type="entry name" value="NIPPED-B-LIKE PROTEIN B"/>
    <property type="match status" value="1"/>
</dbReference>
<feature type="compositionally biased region" description="Basic and acidic residues" evidence="1">
    <location>
        <begin position="370"/>
        <end position="400"/>
    </location>
</feature>
<reference evidence="3 4" key="1">
    <citation type="journal article" date="2015" name="BMC Genomics">
        <title>Gene expression during zombie ant biting behavior reflects the complexity underlying fungal parasitic behavioral manipulation.</title>
        <authorList>
            <person name="de Bekker C."/>
            <person name="Ohm R.A."/>
            <person name="Loreto R.G."/>
            <person name="Sebastian A."/>
            <person name="Albert I."/>
            <person name="Merrow M."/>
            <person name="Brachmann A."/>
            <person name="Hughes D.P."/>
        </authorList>
    </citation>
    <scope>NUCLEOTIDE SEQUENCE [LARGE SCALE GENOMIC DNA]</scope>
    <source>
        <strain evidence="3 4">SC16a</strain>
    </source>
</reference>
<organism evidence="3 4">
    <name type="scientific">Ophiocordyceps unilateralis</name>
    <name type="common">Zombie-ant fungus</name>
    <name type="synonym">Torrubia unilateralis</name>
    <dbReference type="NCBI Taxonomy" id="268505"/>
    <lineage>
        <taxon>Eukaryota</taxon>
        <taxon>Fungi</taxon>
        <taxon>Dikarya</taxon>
        <taxon>Ascomycota</taxon>
        <taxon>Pezizomycotina</taxon>
        <taxon>Sordariomycetes</taxon>
        <taxon>Hypocreomycetidae</taxon>
        <taxon>Hypocreales</taxon>
        <taxon>Ophiocordycipitaceae</taxon>
        <taxon>Ophiocordyceps</taxon>
    </lineage>
</organism>
<evidence type="ECO:0000259" key="2">
    <source>
        <dbReference type="Pfam" id="PF26118"/>
    </source>
</evidence>
<evidence type="ECO:0000313" key="4">
    <source>
        <dbReference type="Proteomes" id="UP000037136"/>
    </source>
</evidence>
<dbReference type="PANTHER" id="PTHR42081">
    <property type="entry name" value="ZINC FINGER PROTEIN DHHC DOMAIN CONTAINING PROTEIN"/>
    <property type="match status" value="1"/>
</dbReference>
<dbReference type="InterPro" id="IPR058348">
    <property type="entry name" value="DUF8035"/>
</dbReference>
<feature type="domain" description="DUF8035" evidence="2">
    <location>
        <begin position="261"/>
        <end position="314"/>
    </location>
</feature>
<name>A0A2A9PM67_OPHUN</name>
<dbReference type="STRING" id="268505.A0A2A9PM67"/>
<dbReference type="EMBL" id="LAZP02000047">
    <property type="protein sequence ID" value="PFH61970.1"/>
    <property type="molecule type" value="Genomic_DNA"/>
</dbReference>
<dbReference type="Proteomes" id="UP000037136">
    <property type="component" value="Unassembled WGS sequence"/>
</dbReference>
<dbReference type="OrthoDB" id="5226662at2759"/>
<comment type="caution">
    <text evidence="3">The sequence shown here is derived from an EMBL/GenBank/DDBJ whole genome shotgun (WGS) entry which is preliminary data.</text>
</comment>
<feature type="compositionally biased region" description="Basic and acidic residues" evidence="1">
    <location>
        <begin position="335"/>
        <end position="346"/>
    </location>
</feature>
<feature type="compositionally biased region" description="Basic residues" evidence="1">
    <location>
        <begin position="401"/>
        <end position="413"/>
    </location>
</feature>
<evidence type="ECO:0000256" key="1">
    <source>
        <dbReference type="SAM" id="MobiDB-lite"/>
    </source>
</evidence>
<sequence>MPSIPRDKTRSIKSVQASAASLRDRVQTAGSGFTAATKALEELHDAMTRLRSSVRDPDALPCGSAACLLLTSIVMNCHISLNQLADLLNKHEAASSRIDTREDSVIAFLLTKLVRQRADIDTFLEAAHKYDIYSEENYNSDVRSETARPRAAVLTSPSCIEPELWDYFLKEIRGEVAVCSPDNHQGHRKKRAKSPLNHEPEEWQYISTSYLLFCDQQSQMNDSRCNSSTLSLHVLLGALHSWFVSAWLEPDSSGNEIGPNATWTRIDRRLVSAQVLGQAGMRYEARHDSVSVLGALSSAQIRDLMNRSAQVRRQRSPFSNPSPFKSPQPWPQPQERARGAASRDADTGEDGGYAFRDNKSETVGVAMETAKGETPARLRLEEMEKDTQRKRDRRRRGDERRRRRSRSCHSNRPVRKEGIRIRDVLGVVGSIASVVSLAKEFAKI</sequence>
<dbReference type="AlphaFoldDB" id="A0A2A9PM67"/>
<dbReference type="Pfam" id="PF26118">
    <property type="entry name" value="DUF8035"/>
    <property type="match status" value="1"/>
</dbReference>
<evidence type="ECO:0000313" key="3">
    <source>
        <dbReference type="EMBL" id="PFH61970.1"/>
    </source>
</evidence>
<protein>
    <recommendedName>
        <fullName evidence="2">DUF8035 domain-containing protein</fullName>
    </recommendedName>
</protein>
<gene>
    <name evidence="3" type="ORF">XA68_15632</name>
</gene>
<reference evidence="3 4" key="2">
    <citation type="journal article" date="2017" name="Sci. Rep.">
        <title>Ant-infecting Ophiocordyceps genomes reveal a high diversity of potential behavioral manipulation genes and a possible major role for enterotoxins.</title>
        <authorList>
            <person name="de Bekker C."/>
            <person name="Ohm R.A."/>
            <person name="Evans H.C."/>
            <person name="Brachmann A."/>
            <person name="Hughes D.P."/>
        </authorList>
    </citation>
    <scope>NUCLEOTIDE SEQUENCE [LARGE SCALE GENOMIC DNA]</scope>
    <source>
        <strain evidence="3 4">SC16a</strain>
    </source>
</reference>
<proteinExistence type="predicted"/>
<keyword evidence="4" id="KW-1185">Reference proteome</keyword>